<feature type="transmembrane region" description="Helical" evidence="1">
    <location>
        <begin position="121"/>
        <end position="138"/>
    </location>
</feature>
<keyword evidence="1" id="KW-0812">Transmembrane</keyword>
<evidence type="ECO:0000313" key="3">
    <source>
        <dbReference type="Proteomes" id="UP000594791"/>
    </source>
</evidence>
<geneLocation type="plasmid" evidence="2 3">
    <name>unnamed</name>
</geneLocation>
<evidence type="ECO:0000256" key="1">
    <source>
        <dbReference type="SAM" id="Phobius"/>
    </source>
</evidence>
<organism evidence="2 3">
    <name type="scientific">Bacillus tropicus</name>
    <dbReference type="NCBI Taxonomy" id="2026188"/>
    <lineage>
        <taxon>Bacteria</taxon>
        <taxon>Bacillati</taxon>
        <taxon>Bacillota</taxon>
        <taxon>Bacilli</taxon>
        <taxon>Bacillales</taxon>
        <taxon>Bacillaceae</taxon>
        <taxon>Bacillus</taxon>
        <taxon>Bacillus cereus group</taxon>
    </lineage>
</organism>
<gene>
    <name evidence="2" type="ORF">I6G77_28680</name>
</gene>
<dbReference type="RefSeq" id="WP_042514287.1">
    <property type="nucleotide sequence ID" value="NZ_CP065740.1"/>
</dbReference>
<feature type="transmembrane region" description="Helical" evidence="1">
    <location>
        <begin position="54"/>
        <end position="78"/>
    </location>
</feature>
<keyword evidence="1" id="KW-1133">Transmembrane helix</keyword>
<keyword evidence="2" id="KW-0614">Plasmid</keyword>
<keyword evidence="1" id="KW-0472">Membrane</keyword>
<sequence>MSKLLKLYLFGRGTSVDEREQNTAFEIMANAGLLSVIICFGAIIYDLILNKELTSLGILALIILLTISSYTVIMMRIKNIYLRYANNKKLIVNSIISGFIFFVLYTLLTYLSGETITMRDLTGNSMGGAFFGLCMYGYSKYNNKKAENEDEEL</sequence>
<accession>A0A7T2QKP1</accession>
<keyword evidence="3" id="KW-1185">Reference proteome</keyword>
<name>A0A7T2QKP1_9BACI</name>
<dbReference type="EMBL" id="CP065740">
    <property type="protein sequence ID" value="QPR80505.1"/>
    <property type="molecule type" value="Genomic_DNA"/>
</dbReference>
<proteinExistence type="predicted"/>
<protein>
    <submittedName>
        <fullName evidence="2">Uncharacterized protein</fullName>
    </submittedName>
</protein>
<feature type="transmembrane region" description="Helical" evidence="1">
    <location>
        <begin position="27"/>
        <end position="48"/>
    </location>
</feature>
<evidence type="ECO:0000313" key="2">
    <source>
        <dbReference type="EMBL" id="QPR80505.1"/>
    </source>
</evidence>
<dbReference type="Proteomes" id="UP000594791">
    <property type="component" value="Plasmid unnamed"/>
</dbReference>
<feature type="transmembrane region" description="Helical" evidence="1">
    <location>
        <begin position="90"/>
        <end position="109"/>
    </location>
</feature>
<reference evidence="2 3" key="1">
    <citation type="submission" date="2020-12" db="EMBL/GenBank/DDBJ databases">
        <title>FDA dAtabase for Regulatory Grade micrObial Sequences (FDA-ARGOS): Supporting development and validation of Infectious Disease Dx tests.</title>
        <authorList>
            <person name="Nelson B."/>
            <person name="Plummer A."/>
            <person name="Tallon L."/>
            <person name="Sadzewicz L."/>
            <person name="Zhao X."/>
            <person name="Boylan J."/>
            <person name="Ott S."/>
            <person name="Bowen H."/>
            <person name="Vavikolanu K."/>
            <person name="Mehta A."/>
            <person name="Aluvathingal J."/>
            <person name="Nadendla S."/>
            <person name="Myers T."/>
            <person name="Yan Y."/>
            <person name="Sichtig H."/>
        </authorList>
    </citation>
    <scope>NUCLEOTIDE SEQUENCE [LARGE SCALE GENOMIC DNA]</scope>
    <source>
        <strain evidence="2 3">FDAARGOS_920</strain>
        <plasmid evidence="2 3">unnamed</plasmid>
    </source>
</reference>